<dbReference type="EMBL" id="AY456187">
    <property type="protein sequence ID" value="AAS00844.1"/>
    <property type="molecule type" value="Genomic_DNA"/>
</dbReference>
<evidence type="ECO:0000256" key="7">
    <source>
        <dbReference type="ARBA" id="ARBA00023027"/>
    </source>
</evidence>
<protein>
    <recommendedName>
        <fullName evidence="3">NADH-ubiquinone oxidoreductase chain 4L</fullName>
    </recommendedName>
    <alternativeName>
        <fullName evidence="9">NADH dehydrogenase subunit 4L</fullName>
    </alternativeName>
</protein>
<dbReference type="GO" id="GO:0016491">
    <property type="term" value="F:oxidoreductase activity"/>
    <property type="evidence" value="ECO:0007669"/>
    <property type="project" value="UniProtKB-KW"/>
</dbReference>
<feature type="transmembrane region" description="Helical" evidence="11">
    <location>
        <begin position="26"/>
        <end position="46"/>
    </location>
</feature>
<evidence type="ECO:0000256" key="4">
    <source>
        <dbReference type="ARBA" id="ARBA00022692"/>
    </source>
</evidence>
<dbReference type="GO" id="GO:0016020">
    <property type="term" value="C:membrane"/>
    <property type="evidence" value="ECO:0007669"/>
    <property type="project" value="UniProtKB-SubCell"/>
</dbReference>
<comment type="subcellular location">
    <subcellularLocation>
        <location evidence="1">Membrane</location>
        <topology evidence="1">Multi-pass membrane protein</topology>
    </subcellularLocation>
</comment>
<keyword evidence="6 11" id="KW-1133">Transmembrane helix</keyword>
<evidence type="ECO:0000256" key="10">
    <source>
        <dbReference type="ARBA" id="ARBA00049551"/>
    </source>
</evidence>
<keyword evidence="4 11" id="KW-0812">Transmembrane</keyword>
<evidence type="ECO:0000256" key="5">
    <source>
        <dbReference type="ARBA" id="ARBA00022967"/>
    </source>
</evidence>
<evidence type="ECO:0000256" key="8">
    <source>
        <dbReference type="ARBA" id="ARBA00023136"/>
    </source>
</evidence>
<dbReference type="AlphaFoldDB" id="Q6SL29"/>
<dbReference type="Pfam" id="PF00420">
    <property type="entry name" value="Oxidored_q2"/>
    <property type="match status" value="1"/>
</dbReference>
<comment type="catalytic activity">
    <reaction evidence="10">
        <text>a ubiquinone + NADH + 5 H(+)(in) = a ubiquinol + NAD(+) + 4 H(+)(out)</text>
        <dbReference type="Rhea" id="RHEA:29091"/>
        <dbReference type="Rhea" id="RHEA-COMP:9565"/>
        <dbReference type="Rhea" id="RHEA-COMP:9566"/>
        <dbReference type="ChEBI" id="CHEBI:15378"/>
        <dbReference type="ChEBI" id="CHEBI:16389"/>
        <dbReference type="ChEBI" id="CHEBI:17976"/>
        <dbReference type="ChEBI" id="CHEBI:57540"/>
        <dbReference type="ChEBI" id="CHEBI:57945"/>
        <dbReference type="EC" id="7.1.1.2"/>
    </reaction>
</comment>
<geneLocation type="mitochondrion" evidence="12"/>
<gene>
    <name evidence="12" type="primary">nad4L</name>
</gene>
<dbReference type="InterPro" id="IPR039428">
    <property type="entry name" value="NUOK/Mnh_C1-like"/>
</dbReference>
<organism evidence="12">
    <name type="scientific">Argulus americanus</name>
    <dbReference type="NCBI Taxonomy" id="260819"/>
    <lineage>
        <taxon>Eukaryota</taxon>
        <taxon>Metazoa</taxon>
        <taxon>Ecdysozoa</taxon>
        <taxon>Arthropoda</taxon>
        <taxon>Crustacea</taxon>
        <taxon>Oligostraca</taxon>
        <taxon>Ichthyostraca</taxon>
        <taxon>Branchiura</taxon>
        <taxon>Arguloida</taxon>
        <taxon>Argulidae</taxon>
        <taxon>Argulus</taxon>
    </lineage>
</organism>
<evidence type="ECO:0000256" key="3">
    <source>
        <dbReference type="ARBA" id="ARBA00016612"/>
    </source>
</evidence>
<comment type="similarity">
    <text evidence="2">Belongs to the complex I subunit 4L family.</text>
</comment>
<evidence type="ECO:0000256" key="9">
    <source>
        <dbReference type="ARBA" id="ARBA00031586"/>
    </source>
</evidence>
<dbReference type="Gene3D" id="1.10.287.3510">
    <property type="match status" value="1"/>
</dbReference>
<keyword evidence="8 11" id="KW-0472">Membrane</keyword>
<evidence type="ECO:0000256" key="2">
    <source>
        <dbReference type="ARBA" id="ARBA00010519"/>
    </source>
</evidence>
<accession>Q6SL29</accession>
<proteinExistence type="inferred from homology"/>
<evidence type="ECO:0000313" key="12">
    <source>
        <dbReference type="EMBL" id="AAS00844.1"/>
    </source>
</evidence>
<keyword evidence="12" id="KW-0560">Oxidoreductase</keyword>
<feature type="transmembrane region" description="Helical" evidence="11">
    <location>
        <begin position="53"/>
        <end position="77"/>
    </location>
</feature>
<evidence type="ECO:0000256" key="6">
    <source>
        <dbReference type="ARBA" id="ARBA00022989"/>
    </source>
</evidence>
<sequence>MIFIYLMSLFIVILFSFCFKRNHLLIILLSMEFCMLILFVILETMLSMMNTDIYLGLYFLLLSICEGVIGLGLVVALSRAHGFDYFSIKNFMLC</sequence>
<keyword evidence="7" id="KW-0520">NAD</keyword>
<evidence type="ECO:0000256" key="11">
    <source>
        <dbReference type="SAM" id="Phobius"/>
    </source>
</evidence>
<evidence type="ECO:0000256" key="1">
    <source>
        <dbReference type="ARBA" id="ARBA00004141"/>
    </source>
</evidence>
<reference evidence="12" key="1">
    <citation type="journal article" date="2004" name="Proc. R. Soc. Lond., B, Biol. Sci.">
        <title>Phylogenetic position of the Pentastomida and [pan]crustacean relationships.</title>
        <authorList>
            <person name="Lavrov D.V."/>
            <person name="Brown W.M."/>
            <person name="Boore J.L."/>
        </authorList>
    </citation>
    <scope>NUCLEOTIDE SEQUENCE</scope>
</reference>
<keyword evidence="5" id="KW-1278">Translocase</keyword>
<dbReference type="GO" id="GO:0008137">
    <property type="term" value="F:NADH dehydrogenase (ubiquinone) activity"/>
    <property type="evidence" value="ECO:0007669"/>
    <property type="project" value="UniProtKB-EC"/>
</dbReference>
<keyword evidence="12" id="KW-0496">Mitochondrion</keyword>
<name>Q6SL29_9CRUS</name>